<sequence>MGVAIEMEKEKNQYYTEKRYEVLENKSMIHVFKKSFWFKHLKWWKGFSKEFYLWKEDNGVFIIINKIKKMKNETRNM</sequence>
<name>A0A0F8W3M5_9ZZZZ</name>
<dbReference type="EMBL" id="LAZR01067562">
    <property type="protein sequence ID" value="KKK51327.1"/>
    <property type="molecule type" value="Genomic_DNA"/>
</dbReference>
<reference evidence="1" key="1">
    <citation type="journal article" date="2015" name="Nature">
        <title>Complex archaea that bridge the gap between prokaryotes and eukaryotes.</title>
        <authorList>
            <person name="Spang A."/>
            <person name="Saw J.H."/>
            <person name="Jorgensen S.L."/>
            <person name="Zaremba-Niedzwiedzka K."/>
            <person name="Martijn J."/>
            <person name="Lind A.E."/>
            <person name="van Eijk R."/>
            <person name="Schleper C."/>
            <person name="Guy L."/>
            <person name="Ettema T.J."/>
        </authorList>
    </citation>
    <scope>NUCLEOTIDE SEQUENCE</scope>
</reference>
<organism evidence="1">
    <name type="scientific">marine sediment metagenome</name>
    <dbReference type="NCBI Taxonomy" id="412755"/>
    <lineage>
        <taxon>unclassified sequences</taxon>
        <taxon>metagenomes</taxon>
        <taxon>ecological metagenomes</taxon>
    </lineage>
</organism>
<evidence type="ECO:0000313" key="1">
    <source>
        <dbReference type="EMBL" id="KKK51327.1"/>
    </source>
</evidence>
<proteinExistence type="predicted"/>
<gene>
    <name evidence="1" type="ORF">LCGC14_3116040</name>
</gene>
<dbReference type="AlphaFoldDB" id="A0A0F8W3M5"/>
<protein>
    <submittedName>
        <fullName evidence="1">Uncharacterized protein</fullName>
    </submittedName>
</protein>
<comment type="caution">
    <text evidence="1">The sequence shown here is derived from an EMBL/GenBank/DDBJ whole genome shotgun (WGS) entry which is preliminary data.</text>
</comment>
<accession>A0A0F8W3M5</accession>